<dbReference type="InterPro" id="IPR025316">
    <property type="entry name" value="DUF4221"/>
</dbReference>
<evidence type="ECO:0000313" key="1">
    <source>
        <dbReference type="EMBL" id="MBT9145662.1"/>
    </source>
</evidence>
<dbReference type="Pfam" id="PF13970">
    <property type="entry name" value="DUF4221"/>
    <property type="match status" value="1"/>
</dbReference>
<dbReference type="SUPFAM" id="SSF50969">
    <property type="entry name" value="YVTN repeat-like/Quinoprotein amine dehydrogenase"/>
    <property type="match status" value="1"/>
</dbReference>
<reference evidence="1 2" key="1">
    <citation type="journal article" date="2021" name="bioRxiv">
        <title>Unique metabolic strategies in Hadean analogues reveal hints for primordial physiology.</title>
        <authorList>
            <person name="Nobu M.K."/>
            <person name="Nakai R."/>
            <person name="Tamazawa S."/>
            <person name="Mori H."/>
            <person name="Toyoda A."/>
            <person name="Ijiri A."/>
            <person name="Suzuki S."/>
            <person name="Kurokawa K."/>
            <person name="Kamagata Y."/>
            <person name="Tamaki H."/>
        </authorList>
    </citation>
    <scope>NUCLEOTIDE SEQUENCE [LARGE SCALE GENOMIC DNA]</scope>
    <source>
        <strain evidence="1">BS525</strain>
    </source>
</reference>
<organism evidence="1 2">
    <name type="scientific">Psychracetigena formicireducens</name>
    <dbReference type="NCBI Taxonomy" id="2986056"/>
    <lineage>
        <taxon>Bacteria</taxon>
        <taxon>Bacillati</taxon>
        <taxon>Candidatus Lithacetigenota</taxon>
        <taxon>Candidatus Psychracetigena</taxon>
    </lineage>
</organism>
<name>A0A9E2F2H1_PSYF1</name>
<evidence type="ECO:0000313" key="2">
    <source>
        <dbReference type="Proteomes" id="UP000811545"/>
    </source>
</evidence>
<dbReference type="Proteomes" id="UP000811545">
    <property type="component" value="Unassembled WGS sequence"/>
</dbReference>
<gene>
    <name evidence="1" type="ORF">DDT42_01537</name>
</gene>
<protein>
    <recommendedName>
        <fullName evidence="3">DUF4221 domain-containing protein</fullName>
    </recommendedName>
</protein>
<sequence length="333" mass="38768">MDSLSPNLLPPPLQVIEENRLVHFNRRNNSLDIHNLQTGKLSQRITLAQEGEDGVGSISNYLWHNADSIFVINSYQYSVYLINQEGKVLRRYKLIDGKPGKHSSLPEIFPFELPPVLQEGELYIAAAPDADPSYKDYYQLNTLCIILNLKTGAYRHTYRYPKLYETGFFPHTQRMYDRTYIPEKQIFVYSFNGDEYLQVTDYKNLQKSILATSPEIPIIKPYKRSLNEEEMNKLSGKVEASFDAVKYDSYRQMLWRTAYRMEEVPGGDSKAHLYYIILDKELRKICELRSPLKGEIYIAIGMAFFTPEGVYLQRKKQPSEDKTVFDLLELKVQ</sequence>
<comment type="caution">
    <text evidence="1">The sequence shown here is derived from an EMBL/GenBank/DDBJ whole genome shotgun (WGS) entry which is preliminary data.</text>
</comment>
<evidence type="ECO:0008006" key="3">
    <source>
        <dbReference type="Google" id="ProtNLM"/>
    </source>
</evidence>
<dbReference type="AlphaFoldDB" id="A0A9E2F2H1"/>
<dbReference type="InterPro" id="IPR011044">
    <property type="entry name" value="Quino_amine_DH_bsu"/>
</dbReference>
<accession>A0A9E2F2H1</accession>
<proteinExistence type="predicted"/>
<dbReference type="EMBL" id="QLTW01000139">
    <property type="protein sequence ID" value="MBT9145662.1"/>
    <property type="molecule type" value="Genomic_DNA"/>
</dbReference>